<dbReference type="SUPFAM" id="SSF54001">
    <property type="entry name" value="Cysteine proteinases"/>
    <property type="match status" value="1"/>
</dbReference>
<evidence type="ECO:0000256" key="1">
    <source>
        <dbReference type="SAM" id="MobiDB-lite"/>
    </source>
</evidence>
<evidence type="ECO:0000256" key="2">
    <source>
        <dbReference type="SAM" id="Phobius"/>
    </source>
</evidence>
<dbReference type="PANTHER" id="PTHR12419">
    <property type="entry name" value="OTU DOMAIN CONTAINING PROTEIN"/>
    <property type="match status" value="1"/>
</dbReference>
<feature type="domain" description="OTU" evidence="3">
    <location>
        <begin position="272"/>
        <end position="420"/>
    </location>
</feature>
<evidence type="ECO:0000313" key="5">
    <source>
        <dbReference type="WBParaSite" id="L893_g1826.t1"/>
    </source>
</evidence>
<reference evidence="5" key="1">
    <citation type="submission" date="2016-11" db="UniProtKB">
        <authorList>
            <consortium name="WormBaseParasite"/>
        </authorList>
    </citation>
    <scope>IDENTIFICATION</scope>
</reference>
<accession>A0A1I7YPV3</accession>
<dbReference type="GO" id="GO:0004843">
    <property type="term" value="F:cysteine-type deubiquitinase activity"/>
    <property type="evidence" value="ECO:0007669"/>
    <property type="project" value="TreeGrafter"/>
</dbReference>
<keyword evidence="2" id="KW-0472">Membrane</keyword>
<proteinExistence type="predicted"/>
<evidence type="ECO:0000313" key="4">
    <source>
        <dbReference type="Proteomes" id="UP000095287"/>
    </source>
</evidence>
<dbReference type="PROSITE" id="PS50802">
    <property type="entry name" value="OTU"/>
    <property type="match status" value="1"/>
</dbReference>
<name>A0A1I7YPV3_9BILA</name>
<dbReference type="WBParaSite" id="L893_g1826.t1">
    <property type="protein sequence ID" value="L893_g1826.t1"/>
    <property type="gene ID" value="L893_g1826"/>
</dbReference>
<feature type="compositionally biased region" description="Pro residues" evidence="1">
    <location>
        <begin position="141"/>
        <end position="153"/>
    </location>
</feature>
<feature type="transmembrane region" description="Helical" evidence="2">
    <location>
        <begin position="20"/>
        <end position="39"/>
    </location>
</feature>
<sequence length="421" mass="46523">MPSIVSPELHAVEPPETPYSSIVLILAVVVAIYVALGFYKLVELCRRRVATNADSSKRYCENDDSEEVALTRVRALKRRDASCFAATLISPTPPPNPAATVAPIVTSSGDSRNSTQEDGTMKASVRRKAPSASGAYRFQPPATPYVRPSPAPAPGSTSSPAVQRSVLTPKAPRPESQTAARPESQQGRRPVDFIESYDNVKLFGYPVPTYGGRPVNWRPVITADVDNTQVRRYFLPPDVFTLRKVANRIGGRLDAVMPFGFPKDFSIHSPPLTVFDVESDGNCLFRAISMYLLGNETYHRAFRKLACDTVESNKTAKWVDDLGGGNGNLPIEQRIAEMRKDARHLNDHSRWGGSLEMAALALALDMNIYCFEEDNIHKRVWQAYAPETTEKTSFLLLNLKKRFSVALLHGKHHFKAVVAIA</sequence>
<organism evidence="4 5">
    <name type="scientific">Steinernema glaseri</name>
    <dbReference type="NCBI Taxonomy" id="37863"/>
    <lineage>
        <taxon>Eukaryota</taxon>
        <taxon>Metazoa</taxon>
        <taxon>Ecdysozoa</taxon>
        <taxon>Nematoda</taxon>
        <taxon>Chromadorea</taxon>
        <taxon>Rhabditida</taxon>
        <taxon>Tylenchina</taxon>
        <taxon>Panagrolaimomorpha</taxon>
        <taxon>Strongyloidoidea</taxon>
        <taxon>Steinernematidae</taxon>
        <taxon>Steinernema</taxon>
    </lineage>
</organism>
<dbReference type="Pfam" id="PF02338">
    <property type="entry name" value="OTU"/>
    <property type="match status" value="1"/>
</dbReference>
<dbReference type="AlphaFoldDB" id="A0A1I7YPV3"/>
<dbReference type="GO" id="GO:0016579">
    <property type="term" value="P:protein deubiquitination"/>
    <property type="evidence" value="ECO:0007669"/>
    <property type="project" value="TreeGrafter"/>
</dbReference>
<dbReference type="InterPro" id="IPR003323">
    <property type="entry name" value="OTU_dom"/>
</dbReference>
<keyword evidence="2" id="KW-1133">Transmembrane helix</keyword>
<dbReference type="Proteomes" id="UP000095287">
    <property type="component" value="Unplaced"/>
</dbReference>
<feature type="compositionally biased region" description="Polar residues" evidence="1">
    <location>
        <begin position="107"/>
        <end position="118"/>
    </location>
</feature>
<dbReference type="PANTHER" id="PTHR12419:SF7">
    <property type="entry name" value="OTU DOMAIN-CONTAINING PROTEIN 3"/>
    <property type="match status" value="1"/>
</dbReference>
<dbReference type="Gene3D" id="3.90.70.80">
    <property type="match status" value="1"/>
</dbReference>
<dbReference type="InterPro" id="IPR038765">
    <property type="entry name" value="Papain-like_cys_pep_sf"/>
</dbReference>
<protein>
    <submittedName>
        <fullName evidence="5">OTU domain-containing protein</fullName>
    </submittedName>
</protein>
<keyword evidence="4" id="KW-1185">Reference proteome</keyword>
<evidence type="ECO:0000259" key="3">
    <source>
        <dbReference type="PROSITE" id="PS50802"/>
    </source>
</evidence>
<dbReference type="InterPro" id="IPR050704">
    <property type="entry name" value="Peptidase_C85-like"/>
</dbReference>
<keyword evidence="2" id="KW-0812">Transmembrane</keyword>
<feature type="compositionally biased region" description="Polar residues" evidence="1">
    <location>
        <begin position="175"/>
        <end position="187"/>
    </location>
</feature>
<feature type="region of interest" description="Disordered" evidence="1">
    <location>
        <begin position="92"/>
        <end position="191"/>
    </location>
</feature>